<dbReference type="EMBL" id="CP048914">
    <property type="protein sequence ID" value="QMS85666.1"/>
    <property type="molecule type" value="Genomic_DNA"/>
</dbReference>
<keyword evidence="2 4" id="KW-0694">RNA-binding</keyword>
<dbReference type="InterPro" id="IPR006145">
    <property type="entry name" value="PsdUridine_synth_RsuA/RluA"/>
</dbReference>
<dbReference type="InterPro" id="IPR020094">
    <property type="entry name" value="TruA/RsuA/RluB/E/F_N"/>
</dbReference>
<feature type="domain" description="RNA-binding S4" evidence="6">
    <location>
        <begin position="2"/>
        <end position="61"/>
    </location>
</feature>
<dbReference type="Gene3D" id="3.30.70.1560">
    <property type="entry name" value="Alpha-L RNA-binding motif"/>
    <property type="match status" value="1"/>
</dbReference>
<dbReference type="Proteomes" id="UP000514720">
    <property type="component" value="Chromosome"/>
</dbReference>
<dbReference type="InterPro" id="IPR050343">
    <property type="entry name" value="RsuA_PseudoU_synthase"/>
</dbReference>
<dbReference type="CDD" id="cd02870">
    <property type="entry name" value="PseudoU_synth_RsuA_like"/>
    <property type="match status" value="1"/>
</dbReference>
<dbReference type="PROSITE" id="PS50889">
    <property type="entry name" value="S4"/>
    <property type="match status" value="1"/>
</dbReference>
<evidence type="ECO:0000313" key="8">
    <source>
        <dbReference type="Proteomes" id="UP000514720"/>
    </source>
</evidence>
<evidence type="ECO:0000256" key="5">
    <source>
        <dbReference type="RuleBase" id="RU003887"/>
    </source>
</evidence>
<accession>A0A7L7KTT4</accession>
<keyword evidence="3 5" id="KW-0413">Isomerase</keyword>
<dbReference type="InterPro" id="IPR042092">
    <property type="entry name" value="PsdUridine_s_RsuA/RluB/E/F_cat"/>
</dbReference>
<dbReference type="FunFam" id="3.30.70.1560:FF:000001">
    <property type="entry name" value="Pseudouridine synthase"/>
    <property type="match status" value="1"/>
</dbReference>
<evidence type="ECO:0000256" key="1">
    <source>
        <dbReference type="ARBA" id="ARBA00008348"/>
    </source>
</evidence>
<sequence length="238" mass="26958">MERLQKVIAHSGYCSRRKAEELIVAGNVFVNGEKVTELGTKVSSSDDIVINGQALSKEDLVYYVLYKPEGYVSTTSDEKNRRTVLDLVPSDKRVYPVGRLDYDTSGVLLITNDGTFTNQMTSPHKGIEKEYVAKVEGFVRKNESAQLRRGIEIDGYKTKPAFVKNVTYTKKNETSIVTLIITEGKYHQVKKMFEAIGHPVLSLKRTRFGMVTVEGMKKGEIRRLKPYELKQLKEQVKS</sequence>
<dbReference type="InterPro" id="IPR018496">
    <property type="entry name" value="PsdUridine_synth_RsuA/RluB_CS"/>
</dbReference>
<dbReference type="SUPFAM" id="SSF55174">
    <property type="entry name" value="Alpha-L RNA-binding motif"/>
    <property type="match status" value="1"/>
</dbReference>
<evidence type="ECO:0000256" key="4">
    <source>
        <dbReference type="PROSITE-ProRule" id="PRU00182"/>
    </source>
</evidence>
<dbReference type="SUPFAM" id="SSF55120">
    <property type="entry name" value="Pseudouridine synthase"/>
    <property type="match status" value="1"/>
</dbReference>
<dbReference type="Gene3D" id="3.30.70.580">
    <property type="entry name" value="Pseudouridine synthase I, catalytic domain, N-terminal subdomain"/>
    <property type="match status" value="1"/>
</dbReference>
<comment type="similarity">
    <text evidence="1 5">Belongs to the pseudouridine synthase RsuA family.</text>
</comment>
<dbReference type="CDD" id="cd00165">
    <property type="entry name" value="S4"/>
    <property type="match status" value="1"/>
</dbReference>
<evidence type="ECO:0000256" key="2">
    <source>
        <dbReference type="ARBA" id="ARBA00022884"/>
    </source>
</evidence>
<dbReference type="Pfam" id="PF01479">
    <property type="entry name" value="S4"/>
    <property type="match status" value="1"/>
</dbReference>
<dbReference type="InterPro" id="IPR000748">
    <property type="entry name" value="PsdUridine_synth_RsuA/RluB/E/F"/>
</dbReference>
<organism evidence="7 8">
    <name type="scientific">Candidatus Xianfuyuplasma coldseepsis</name>
    <dbReference type="NCBI Taxonomy" id="2782163"/>
    <lineage>
        <taxon>Bacteria</taxon>
        <taxon>Bacillati</taxon>
        <taxon>Mycoplasmatota</taxon>
        <taxon>Mollicutes</taxon>
        <taxon>Candidatus Izemoplasmatales</taxon>
        <taxon>Candidatus Izemoplasmataceae</taxon>
        <taxon>Candidatus Xianfuyuplasma</taxon>
    </lineage>
</organism>
<name>A0A7L7KTT4_9MOLU</name>
<dbReference type="SMART" id="SM00363">
    <property type="entry name" value="S4"/>
    <property type="match status" value="1"/>
</dbReference>
<evidence type="ECO:0000313" key="7">
    <source>
        <dbReference type="EMBL" id="QMS85666.1"/>
    </source>
</evidence>
<protein>
    <recommendedName>
        <fullName evidence="5">Pseudouridine synthase</fullName>
        <ecNumber evidence="5">5.4.99.-</ecNumber>
    </recommendedName>
</protein>
<dbReference type="FunFam" id="3.10.290.10:FF:000003">
    <property type="entry name" value="Pseudouridine synthase"/>
    <property type="match status" value="1"/>
</dbReference>
<dbReference type="RefSeq" id="WP_258877469.1">
    <property type="nucleotide sequence ID" value="NZ_CP048914.1"/>
</dbReference>
<dbReference type="InterPro" id="IPR002942">
    <property type="entry name" value="S4_RNA-bd"/>
</dbReference>
<dbReference type="InterPro" id="IPR020103">
    <property type="entry name" value="PsdUridine_synth_cat_dom_sf"/>
</dbReference>
<keyword evidence="8" id="KW-1185">Reference proteome</keyword>
<dbReference type="PANTHER" id="PTHR47683">
    <property type="entry name" value="PSEUDOURIDINE SYNTHASE FAMILY PROTEIN-RELATED"/>
    <property type="match status" value="1"/>
</dbReference>
<dbReference type="AlphaFoldDB" id="A0A7L7KTT4"/>
<dbReference type="Pfam" id="PF00849">
    <property type="entry name" value="PseudoU_synth_2"/>
    <property type="match status" value="1"/>
</dbReference>
<dbReference type="GO" id="GO:0120159">
    <property type="term" value="F:rRNA pseudouridine synthase activity"/>
    <property type="evidence" value="ECO:0007669"/>
    <property type="project" value="UniProtKB-ARBA"/>
</dbReference>
<dbReference type="Gene3D" id="3.10.290.10">
    <property type="entry name" value="RNA-binding S4 domain"/>
    <property type="match status" value="1"/>
</dbReference>
<dbReference type="GO" id="GO:0000455">
    <property type="term" value="P:enzyme-directed rRNA pseudouridine synthesis"/>
    <property type="evidence" value="ECO:0007669"/>
    <property type="project" value="UniProtKB-ARBA"/>
</dbReference>
<dbReference type="InterPro" id="IPR036986">
    <property type="entry name" value="S4_RNA-bd_sf"/>
</dbReference>
<dbReference type="NCBIfam" id="TIGR00093">
    <property type="entry name" value="pseudouridine synthase"/>
    <property type="match status" value="1"/>
</dbReference>
<proteinExistence type="inferred from homology"/>
<dbReference type="EC" id="5.4.99.-" evidence="5"/>
<dbReference type="GO" id="GO:0005829">
    <property type="term" value="C:cytosol"/>
    <property type="evidence" value="ECO:0007669"/>
    <property type="project" value="UniProtKB-ARBA"/>
</dbReference>
<gene>
    <name evidence="7" type="ORF">G4Z02_07885</name>
</gene>
<evidence type="ECO:0000259" key="6">
    <source>
        <dbReference type="SMART" id="SM00363"/>
    </source>
</evidence>
<evidence type="ECO:0000256" key="3">
    <source>
        <dbReference type="ARBA" id="ARBA00023235"/>
    </source>
</evidence>
<dbReference type="PANTHER" id="PTHR47683:SF2">
    <property type="entry name" value="RNA-BINDING S4 DOMAIN-CONTAINING PROTEIN"/>
    <property type="match status" value="1"/>
</dbReference>
<reference evidence="7 8" key="1">
    <citation type="submission" date="2020-02" db="EMBL/GenBank/DDBJ databases">
        <authorList>
            <person name="Zheng R.K."/>
            <person name="Sun C.M."/>
        </authorList>
    </citation>
    <scope>NUCLEOTIDE SEQUENCE [LARGE SCALE GENOMIC DNA]</scope>
    <source>
        <strain evidence="8">zrk13</strain>
    </source>
</reference>
<dbReference type="GO" id="GO:0003723">
    <property type="term" value="F:RNA binding"/>
    <property type="evidence" value="ECO:0007669"/>
    <property type="project" value="UniProtKB-KW"/>
</dbReference>
<dbReference type="PROSITE" id="PS01149">
    <property type="entry name" value="PSI_RSU"/>
    <property type="match status" value="1"/>
</dbReference>
<dbReference type="KEGG" id="xcl:G4Z02_07885"/>